<dbReference type="InterPro" id="IPR009030">
    <property type="entry name" value="Growth_fac_rcpt_cys_sf"/>
</dbReference>
<evidence type="ECO:0000313" key="4">
    <source>
        <dbReference type="Proteomes" id="UP001374579"/>
    </source>
</evidence>
<comment type="caution">
    <text evidence="3">The sequence shown here is derived from an EMBL/GenBank/DDBJ whole genome shotgun (WGS) entry which is preliminary data.</text>
</comment>
<dbReference type="PANTHER" id="PTHR24043:SF8">
    <property type="entry name" value="EGF-LIKE DOMAIN-CONTAINING PROTEIN"/>
    <property type="match status" value="1"/>
</dbReference>
<dbReference type="InterPro" id="IPR042635">
    <property type="entry name" value="MEGF10/SREC1/2-like"/>
</dbReference>
<gene>
    <name evidence="3" type="ORF">V1264_024869</name>
</gene>
<dbReference type="EMBL" id="JBAMIC010001521">
    <property type="protein sequence ID" value="KAK7089472.1"/>
    <property type="molecule type" value="Genomic_DNA"/>
</dbReference>
<keyword evidence="1" id="KW-0245">EGF-like domain</keyword>
<reference evidence="3 4" key="1">
    <citation type="submission" date="2024-02" db="EMBL/GenBank/DDBJ databases">
        <title>Chromosome-scale genome assembly of the rough periwinkle Littorina saxatilis.</title>
        <authorList>
            <person name="De Jode A."/>
            <person name="Faria R."/>
            <person name="Formenti G."/>
            <person name="Sims Y."/>
            <person name="Smith T.P."/>
            <person name="Tracey A."/>
            <person name="Wood J.M.D."/>
            <person name="Zagrodzka Z.B."/>
            <person name="Johannesson K."/>
            <person name="Butlin R.K."/>
            <person name="Leder E.H."/>
        </authorList>
    </citation>
    <scope>NUCLEOTIDE SEQUENCE [LARGE SCALE GENOMIC DNA]</scope>
    <source>
        <strain evidence="3">Snail1</strain>
        <tissue evidence="3">Muscle</tissue>
    </source>
</reference>
<dbReference type="PANTHER" id="PTHR24043">
    <property type="entry name" value="SCAVENGER RECEPTOR CLASS F"/>
    <property type="match status" value="1"/>
</dbReference>
<evidence type="ECO:0000313" key="3">
    <source>
        <dbReference type="EMBL" id="KAK7089472.1"/>
    </source>
</evidence>
<dbReference type="SUPFAM" id="SSF49785">
    <property type="entry name" value="Galactose-binding domain-like"/>
    <property type="match status" value="1"/>
</dbReference>
<name>A0AAN9AM99_9CAEN</name>
<dbReference type="SMART" id="SM00181">
    <property type="entry name" value="EGF"/>
    <property type="match status" value="3"/>
</dbReference>
<dbReference type="GO" id="GO:0005044">
    <property type="term" value="F:scavenger receptor activity"/>
    <property type="evidence" value="ECO:0007669"/>
    <property type="project" value="InterPro"/>
</dbReference>
<evidence type="ECO:0000256" key="1">
    <source>
        <dbReference type="ARBA" id="ARBA00022536"/>
    </source>
</evidence>
<dbReference type="InterPro" id="IPR000742">
    <property type="entry name" value="EGF"/>
</dbReference>
<keyword evidence="4" id="KW-1185">Reference proteome</keyword>
<sequence>MVTLGRPTFITGDSANCIHTFVGYIRSFGGYDETPWWQVDLGRVYPVHDITVWGRGGQTHRLYPFTITVDGQQCARAVSGGRQHSVTCATVINGRVVRLARDYRSDWDFSLNMCELEVWVCQSGYHRVSNRTCELCNTNCDRGCYRGNGRCDGCKPGYHGDQCDSQCSTIHYRCTQCTQDSTCTTCSSNFQAPACTGCKDGRWGAQCGTPCHGTCGQCTQDTGSCTACSGFFKLPECKECLEGYYKQSWSTSCTECTWQCLDNTVCSNTTGDCADCPPGKMGDRCQQGSCIIDI</sequence>
<dbReference type="SUPFAM" id="SSF57184">
    <property type="entry name" value="Growth factor receptor domain"/>
    <property type="match status" value="2"/>
</dbReference>
<dbReference type="InterPro" id="IPR008979">
    <property type="entry name" value="Galactose-bd-like_sf"/>
</dbReference>
<dbReference type="Proteomes" id="UP001374579">
    <property type="component" value="Unassembled WGS sequence"/>
</dbReference>
<dbReference type="AlphaFoldDB" id="A0AAN9AM99"/>
<feature type="domain" description="EGF-like" evidence="2">
    <location>
        <begin position="176"/>
        <end position="208"/>
    </location>
</feature>
<proteinExistence type="predicted"/>
<organism evidence="3 4">
    <name type="scientific">Littorina saxatilis</name>
    <dbReference type="NCBI Taxonomy" id="31220"/>
    <lineage>
        <taxon>Eukaryota</taxon>
        <taxon>Metazoa</taxon>
        <taxon>Spiralia</taxon>
        <taxon>Lophotrochozoa</taxon>
        <taxon>Mollusca</taxon>
        <taxon>Gastropoda</taxon>
        <taxon>Caenogastropoda</taxon>
        <taxon>Littorinimorpha</taxon>
        <taxon>Littorinoidea</taxon>
        <taxon>Littorinidae</taxon>
        <taxon>Littorina</taxon>
    </lineage>
</organism>
<protein>
    <recommendedName>
        <fullName evidence="2">EGF-like domain-containing protein</fullName>
    </recommendedName>
</protein>
<dbReference type="InterPro" id="IPR006212">
    <property type="entry name" value="Furin_repeat"/>
</dbReference>
<dbReference type="SMART" id="SM00261">
    <property type="entry name" value="FU"/>
    <property type="match status" value="2"/>
</dbReference>
<accession>A0AAN9AM99</accession>
<feature type="domain" description="EGF-like" evidence="2">
    <location>
        <begin position="135"/>
        <end position="164"/>
    </location>
</feature>
<evidence type="ECO:0000259" key="2">
    <source>
        <dbReference type="SMART" id="SM00181"/>
    </source>
</evidence>
<dbReference type="Gene3D" id="2.60.120.260">
    <property type="entry name" value="Galactose-binding domain-like"/>
    <property type="match status" value="1"/>
</dbReference>
<feature type="domain" description="EGF-like" evidence="2">
    <location>
        <begin position="255"/>
        <end position="286"/>
    </location>
</feature>